<proteinExistence type="predicted"/>
<organism evidence="2 3">
    <name type="scientific">Paraburkholderia phenoliruptrix</name>
    <dbReference type="NCBI Taxonomy" id="252970"/>
    <lineage>
        <taxon>Bacteria</taxon>
        <taxon>Pseudomonadati</taxon>
        <taxon>Pseudomonadota</taxon>
        <taxon>Betaproteobacteria</taxon>
        <taxon>Burkholderiales</taxon>
        <taxon>Burkholderiaceae</taxon>
        <taxon>Paraburkholderia</taxon>
    </lineage>
</organism>
<dbReference type="Gene3D" id="3.30.420.10">
    <property type="entry name" value="Ribonuclease H-like superfamily/Ribonuclease H"/>
    <property type="match status" value="1"/>
</dbReference>
<gene>
    <name evidence="2" type="ORF">LMG22037_05834</name>
</gene>
<reference evidence="2 3" key="1">
    <citation type="submission" date="2020-04" db="EMBL/GenBank/DDBJ databases">
        <authorList>
            <person name="De Canck E."/>
        </authorList>
    </citation>
    <scope>NUCLEOTIDE SEQUENCE [LARGE SCALE GENOMIC DNA]</scope>
    <source>
        <strain evidence="2 3">LMG 22037</strain>
    </source>
</reference>
<sequence>MTDANERSSRVEKVASVLRPLGRGPLSREQAILAGHLLDVHWTTVYRLRRRFLADPVASSVAPYRRGPSLGGGRLGDNVEKVIDEVVHVWLPKQRQLAHPATDLVLEVQRRCSLAGLQLPSRTTIGRRWAKHRELDALKRAALPDALQAPGSLVAKYPLEIVQVDHTQADVLLVSEYDRRIIGRPWLTIALDVATRCVLSFYVSMDRPGAATVGLLLTRAALRKEPWLEKIEVDAEWPMSGIPKVLHLDNAAEFKSRALRSGCREYDIDLMYRPVGRPHFGGHIERLNRTLMERVRGLPGATGSSPKGRKARQSEKTAALTLREFEQWLAIEVARRYHHAAHRGLLGATPADLWKMQVRSADARQLPATGGAELRFLIRFLPAASRTIQAYGLTLFHIRYWHPIFAAWRETRRTVTVRYHPEDLSRIFVTAGTGDYLEVRYADMRRPAISLFEQRTALKAIRSEGQNTVSEAQVFRTIEEQRSVIANARRITARARRRSRKKYVPLEEVLERVVHSRSEASEHEVETVDYDAPVQPFDVEQW</sequence>
<dbReference type="InterPro" id="IPR036397">
    <property type="entry name" value="RNaseH_sf"/>
</dbReference>
<dbReference type="Pfam" id="PF09299">
    <property type="entry name" value="Mu-transpos_C"/>
    <property type="match status" value="1"/>
</dbReference>
<dbReference type="AlphaFoldDB" id="A0A6J5CFN6"/>
<name>A0A6J5CFN6_9BURK</name>
<dbReference type="EMBL" id="CADIKB010000047">
    <property type="protein sequence ID" value="CAB3733868.1"/>
    <property type="molecule type" value="Genomic_DNA"/>
</dbReference>
<feature type="domain" description="Integrase catalytic" evidence="1">
    <location>
        <begin position="154"/>
        <end position="358"/>
    </location>
</feature>
<evidence type="ECO:0000313" key="2">
    <source>
        <dbReference type="EMBL" id="CAB3733868.1"/>
    </source>
</evidence>
<dbReference type="PROSITE" id="PS50994">
    <property type="entry name" value="INTEGRASE"/>
    <property type="match status" value="1"/>
</dbReference>
<evidence type="ECO:0000313" key="3">
    <source>
        <dbReference type="Proteomes" id="UP000494249"/>
    </source>
</evidence>
<dbReference type="SUPFAM" id="SSF53098">
    <property type="entry name" value="Ribonuclease H-like"/>
    <property type="match status" value="1"/>
</dbReference>
<dbReference type="Proteomes" id="UP000494249">
    <property type="component" value="Unassembled WGS sequence"/>
</dbReference>
<dbReference type="GO" id="GO:0015074">
    <property type="term" value="P:DNA integration"/>
    <property type="evidence" value="ECO:0007669"/>
    <property type="project" value="InterPro"/>
</dbReference>
<protein>
    <recommendedName>
        <fullName evidence="1">Integrase catalytic domain-containing protein</fullName>
    </recommendedName>
</protein>
<dbReference type="GO" id="GO:0003676">
    <property type="term" value="F:nucleic acid binding"/>
    <property type="evidence" value="ECO:0007669"/>
    <property type="project" value="InterPro"/>
</dbReference>
<dbReference type="InterPro" id="IPR015378">
    <property type="entry name" value="Transposase-like_Mu_C"/>
</dbReference>
<dbReference type="InterPro" id="IPR012337">
    <property type="entry name" value="RNaseH-like_sf"/>
</dbReference>
<dbReference type="InterPro" id="IPR001584">
    <property type="entry name" value="Integrase_cat-core"/>
</dbReference>
<accession>A0A6J5CFN6</accession>
<evidence type="ECO:0000259" key="1">
    <source>
        <dbReference type="PROSITE" id="PS50994"/>
    </source>
</evidence>
<dbReference type="RefSeq" id="WP_035483059.1">
    <property type="nucleotide sequence ID" value="NZ_CADFGL010000045.1"/>
</dbReference>